<name>A0ABZ0ZMI6_9ACTN</name>
<dbReference type="EMBL" id="CP141059">
    <property type="protein sequence ID" value="WQQ25475.1"/>
    <property type="molecule type" value="Genomic_DNA"/>
</dbReference>
<evidence type="ECO:0000313" key="2">
    <source>
        <dbReference type="Proteomes" id="UP001327225"/>
    </source>
</evidence>
<gene>
    <name evidence="1" type="ORF">SHK19_16090</name>
</gene>
<dbReference type="RefSeq" id="WP_322936850.1">
    <property type="nucleotide sequence ID" value="NZ_CP141059.1"/>
</dbReference>
<dbReference type="Gene3D" id="3.40.50.300">
    <property type="entry name" value="P-loop containing nucleotide triphosphate hydrolases"/>
    <property type="match status" value="1"/>
</dbReference>
<evidence type="ECO:0008006" key="3">
    <source>
        <dbReference type="Google" id="ProtNLM"/>
    </source>
</evidence>
<dbReference type="InterPro" id="IPR027417">
    <property type="entry name" value="P-loop_NTPase"/>
</dbReference>
<organism evidence="1 2">
    <name type="scientific">Nocardioides bizhenqiangii</name>
    <dbReference type="NCBI Taxonomy" id="3095076"/>
    <lineage>
        <taxon>Bacteria</taxon>
        <taxon>Bacillati</taxon>
        <taxon>Actinomycetota</taxon>
        <taxon>Actinomycetes</taxon>
        <taxon>Propionibacteriales</taxon>
        <taxon>Nocardioidaceae</taxon>
        <taxon>Nocardioides</taxon>
    </lineage>
</organism>
<dbReference type="Proteomes" id="UP001327225">
    <property type="component" value="Chromosome"/>
</dbReference>
<protein>
    <recommendedName>
        <fullName evidence="3">Sulfotransferase family protein</fullName>
    </recommendedName>
</protein>
<proteinExistence type="predicted"/>
<sequence length="392" mass="42240">MPNASHSGPRAPGIVLHIGAMKTGTTFLQQLLADHREVLAEHGYHVPREPALSLRGVLNGTPAADASTRRDRVAHQFLSGIREQDGRRSVVSWEFLSFLDQPRAARLVAALGAGGESVDVVLTVRDAARTIPAQWQTTCRNGNTVPWRRFVRDIGALLEDGSTTRSTRVFRRTQEIPRMLQTWIGVVGRERVRVVTVPRAGGDPMLLWQRFAEASGIDPQVPVSPGMPRNPSLGHPSCELLRRVNVAFDGTLPAGVDKVIRAVVAPDLESRAGSEPAVRLDARGWEVAAAWNRLVRDAVTAAGTTVIGDLDDLPADPPVVAEDAEETRRPRPAEVLAAAATARTGLIDLGATPAAEPPEDVDTAVQELAAMLRELAGVDLTAARRARGRGRR</sequence>
<reference evidence="2" key="1">
    <citation type="submission" date="2023-12" db="EMBL/GenBank/DDBJ databases">
        <title>Novel species in genus Nocardioides.</title>
        <authorList>
            <person name="Zhou H."/>
        </authorList>
    </citation>
    <scope>NUCLEOTIDE SEQUENCE [LARGE SCALE GENOMIC DNA]</scope>
    <source>
        <strain evidence="2">HM61</strain>
    </source>
</reference>
<accession>A0ABZ0ZMI6</accession>
<dbReference type="SUPFAM" id="SSF52540">
    <property type="entry name" value="P-loop containing nucleoside triphosphate hydrolases"/>
    <property type="match status" value="1"/>
</dbReference>
<evidence type="ECO:0000313" key="1">
    <source>
        <dbReference type="EMBL" id="WQQ25475.1"/>
    </source>
</evidence>
<keyword evidence="2" id="KW-1185">Reference proteome</keyword>